<dbReference type="CDD" id="cd08946">
    <property type="entry name" value="SDR_e"/>
    <property type="match status" value="1"/>
</dbReference>
<dbReference type="SUPFAM" id="SSF51735">
    <property type="entry name" value="NAD(P)-binding Rossmann-fold domains"/>
    <property type="match status" value="1"/>
</dbReference>
<organism evidence="3 4">
    <name type="scientific">Gluconacetobacter liquefaciens</name>
    <name type="common">Acetobacter liquefaciens</name>
    <dbReference type="NCBI Taxonomy" id="89584"/>
    <lineage>
        <taxon>Bacteria</taxon>
        <taxon>Pseudomonadati</taxon>
        <taxon>Pseudomonadota</taxon>
        <taxon>Alphaproteobacteria</taxon>
        <taxon>Acetobacterales</taxon>
        <taxon>Acetobacteraceae</taxon>
        <taxon>Gluconacetobacter</taxon>
    </lineage>
</organism>
<dbReference type="Proteomes" id="UP000254958">
    <property type="component" value="Unassembled WGS sequence"/>
</dbReference>
<accession>A0A370FXY4</accession>
<reference evidence="3 4" key="1">
    <citation type="submission" date="2018-07" db="EMBL/GenBank/DDBJ databases">
        <title>Genomic Encyclopedia of Type Strains, Phase IV (KMG-IV): sequencing the most valuable type-strain genomes for metagenomic binning, comparative biology and taxonomic classification.</title>
        <authorList>
            <person name="Goeker M."/>
        </authorList>
    </citation>
    <scope>NUCLEOTIDE SEQUENCE [LARGE SCALE GENOMIC DNA]</scope>
    <source>
        <strain evidence="3 4">DSM 5603</strain>
    </source>
</reference>
<dbReference type="InterPro" id="IPR050177">
    <property type="entry name" value="Lipid_A_modif_metabolic_enz"/>
</dbReference>
<dbReference type="PANTHER" id="PTHR43245">
    <property type="entry name" value="BIFUNCTIONAL POLYMYXIN RESISTANCE PROTEIN ARNA"/>
    <property type="match status" value="1"/>
</dbReference>
<reference evidence="2 5" key="2">
    <citation type="submission" date="2020-04" db="EMBL/GenBank/DDBJ databases">
        <title>Description of novel Gluconacetobacter.</title>
        <authorList>
            <person name="Sombolestani A."/>
        </authorList>
    </citation>
    <scope>NUCLEOTIDE SEQUENCE [LARGE SCALE GENOMIC DNA]</scope>
    <source>
        <strain evidence="2 5">LMG 1382</strain>
    </source>
</reference>
<evidence type="ECO:0000313" key="2">
    <source>
        <dbReference type="EMBL" id="MBB2187593.1"/>
    </source>
</evidence>
<sequence>MKVLVTGSNGFLGKAVVKFLTGRLDMQVLATARQTNDSTVRLDVTEDAAMQARILYDVGSVVHCAVGGADVVIAGTRKLLEACCIAGVRRVVLISSVSVYGGADGSVSEATPRIKGTWSNYASWKAMAEEVAEGFPALEIVILRPTIIYGPNSPLWVTDLERRIRSGYWGNFGSAAAGSCNLVHVDDVASAVEAALVVRAAAGHVFNINGPDCISWNDWFQRVANLIGYGPLRHITLPVLYGRVLVALPFKLIRKLLRTDRFAWVRGAPAISELALFKRTVFYRTDKAKEIMNWSARITLEDGLATIGQSKAKVART</sequence>
<comment type="caution">
    <text evidence="3">The sequence shown here is derived from an EMBL/GenBank/DDBJ whole genome shotgun (WGS) entry which is preliminary data.</text>
</comment>
<evidence type="ECO:0000313" key="3">
    <source>
        <dbReference type="EMBL" id="RDI36487.1"/>
    </source>
</evidence>
<feature type="domain" description="NAD-dependent epimerase/dehydratase" evidence="1">
    <location>
        <begin position="3"/>
        <end position="208"/>
    </location>
</feature>
<dbReference type="EMBL" id="JABEQI010000010">
    <property type="protein sequence ID" value="MBB2187593.1"/>
    <property type="molecule type" value="Genomic_DNA"/>
</dbReference>
<evidence type="ECO:0000313" key="5">
    <source>
        <dbReference type="Proteomes" id="UP000562982"/>
    </source>
</evidence>
<gene>
    <name evidence="3" type="ORF">C7453_1092</name>
    <name evidence="2" type="ORF">HLH32_14640</name>
</gene>
<evidence type="ECO:0000313" key="4">
    <source>
        <dbReference type="Proteomes" id="UP000254958"/>
    </source>
</evidence>
<dbReference type="RefSeq" id="WP_170143237.1">
    <property type="nucleotide sequence ID" value="NZ_BJMI01000008.1"/>
</dbReference>
<evidence type="ECO:0000259" key="1">
    <source>
        <dbReference type="Pfam" id="PF01370"/>
    </source>
</evidence>
<dbReference type="InterPro" id="IPR036291">
    <property type="entry name" value="NAD(P)-bd_dom_sf"/>
</dbReference>
<name>A0A370FXY4_GLULI</name>
<dbReference type="EMBL" id="QQAW01000009">
    <property type="protein sequence ID" value="RDI36487.1"/>
    <property type="molecule type" value="Genomic_DNA"/>
</dbReference>
<dbReference type="InterPro" id="IPR001509">
    <property type="entry name" value="Epimerase_deHydtase"/>
</dbReference>
<keyword evidence="4" id="KW-1185">Reference proteome</keyword>
<dbReference type="Proteomes" id="UP000562982">
    <property type="component" value="Unassembled WGS sequence"/>
</dbReference>
<dbReference type="Pfam" id="PF01370">
    <property type="entry name" value="Epimerase"/>
    <property type="match status" value="1"/>
</dbReference>
<dbReference type="Gene3D" id="3.40.50.720">
    <property type="entry name" value="NAD(P)-binding Rossmann-like Domain"/>
    <property type="match status" value="1"/>
</dbReference>
<protein>
    <submittedName>
        <fullName evidence="3">Dihydroflavonol-4-reductase</fullName>
    </submittedName>
    <submittedName>
        <fullName evidence="2">NAD(P)-dependent oxidoreductase</fullName>
    </submittedName>
</protein>
<dbReference type="AlphaFoldDB" id="A0A370FXY4"/>
<proteinExistence type="predicted"/>